<reference evidence="4 5" key="1">
    <citation type="journal article" date="2019" name="Int. J. Syst. Evol. Microbiol.">
        <title>Faecalibacillus intestinalis gen. nov., sp. nov. and Faecalibacillus faecis sp. nov., isolated from human faeces.</title>
        <authorList>
            <person name="Seo B."/>
            <person name="Jeon K."/>
            <person name="Baek I."/>
            <person name="Lee Y.M."/>
            <person name="Baek K."/>
            <person name="Ko G."/>
        </authorList>
    </citation>
    <scope>NUCLEOTIDE SEQUENCE [LARGE SCALE GENOMIC DNA]</scope>
    <source>
        <strain evidence="4 5">SNUG30099</strain>
    </source>
</reference>
<dbReference type="PANTHER" id="PTHR45947:SF3">
    <property type="entry name" value="SULFOQUINOVOSYL TRANSFERASE SQD2"/>
    <property type="match status" value="1"/>
</dbReference>
<dbReference type="CDD" id="cd03801">
    <property type="entry name" value="GT4_PimA-like"/>
    <property type="match status" value="1"/>
</dbReference>
<dbReference type="EMBL" id="JANGBO010000012">
    <property type="protein sequence ID" value="MCQ5062364.1"/>
    <property type="molecule type" value="Genomic_DNA"/>
</dbReference>
<feature type="domain" description="Glycosyl transferase family 1" evidence="1">
    <location>
        <begin position="169"/>
        <end position="329"/>
    </location>
</feature>
<dbReference type="Proteomes" id="UP001204814">
    <property type="component" value="Unassembled WGS sequence"/>
</dbReference>
<comment type="caution">
    <text evidence="4">The sequence shown here is derived from an EMBL/GenBank/DDBJ whole genome shotgun (WGS) entry which is preliminary data.</text>
</comment>
<dbReference type="SUPFAM" id="SSF53756">
    <property type="entry name" value="UDP-Glycosyltransferase/glycogen phosphorylase"/>
    <property type="match status" value="1"/>
</dbReference>
<keyword evidence="5" id="KW-1185">Reference proteome</keyword>
<dbReference type="InterPro" id="IPR028098">
    <property type="entry name" value="Glyco_trans_4-like_N"/>
</dbReference>
<name>A0A2T3G1W6_9FIRM</name>
<dbReference type="InterPro" id="IPR001296">
    <property type="entry name" value="Glyco_trans_1"/>
</dbReference>
<evidence type="ECO:0000259" key="1">
    <source>
        <dbReference type="Pfam" id="PF00534"/>
    </source>
</evidence>
<evidence type="ECO:0000313" key="5">
    <source>
        <dbReference type="Proteomes" id="UP000240974"/>
    </source>
</evidence>
<dbReference type="GO" id="GO:0016757">
    <property type="term" value="F:glycosyltransferase activity"/>
    <property type="evidence" value="ECO:0007669"/>
    <property type="project" value="InterPro"/>
</dbReference>
<protein>
    <submittedName>
        <fullName evidence="4">Glycosyltransferase family 4 protein</fullName>
    </submittedName>
</protein>
<evidence type="ECO:0000313" key="3">
    <source>
        <dbReference type="EMBL" id="MCQ5062364.1"/>
    </source>
</evidence>
<dbReference type="Pfam" id="PF13439">
    <property type="entry name" value="Glyco_transf_4"/>
    <property type="match status" value="1"/>
</dbReference>
<evidence type="ECO:0000259" key="2">
    <source>
        <dbReference type="Pfam" id="PF13439"/>
    </source>
</evidence>
<gene>
    <name evidence="4" type="ORF">C7U54_06870</name>
    <name evidence="3" type="ORF">NE542_11115</name>
</gene>
<organism evidence="4 5">
    <name type="scientific">Faecalibacillus intestinalis</name>
    <dbReference type="NCBI Taxonomy" id="1982626"/>
    <lineage>
        <taxon>Bacteria</taxon>
        <taxon>Bacillati</taxon>
        <taxon>Bacillota</taxon>
        <taxon>Erysipelotrichia</taxon>
        <taxon>Erysipelotrichales</taxon>
        <taxon>Coprobacillaceae</taxon>
        <taxon>Faecalibacillus</taxon>
    </lineage>
</organism>
<evidence type="ECO:0000313" key="4">
    <source>
        <dbReference type="EMBL" id="PST41526.1"/>
    </source>
</evidence>
<proteinExistence type="predicted"/>
<keyword evidence="4" id="KW-0808">Transferase</keyword>
<dbReference type="RefSeq" id="WP_107029769.1">
    <property type="nucleotide sequence ID" value="NZ_JAJDKX010000016.1"/>
</dbReference>
<dbReference type="Proteomes" id="UP000240974">
    <property type="component" value="Unassembled WGS sequence"/>
</dbReference>
<dbReference type="EMBL" id="PYLQ01000007">
    <property type="protein sequence ID" value="PST41526.1"/>
    <property type="molecule type" value="Genomic_DNA"/>
</dbReference>
<reference evidence="3" key="2">
    <citation type="submission" date="2022-06" db="EMBL/GenBank/DDBJ databases">
        <title>Isolation of gut microbiota from human fecal samples.</title>
        <authorList>
            <person name="Pamer E.G."/>
            <person name="Barat B."/>
            <person name="Waligurski E."/>
            <person name="Medina S."/>
            <person name="Paddock L."/>
            <person name="Mostad J."/>
        </authorList>
    </citation>
    <scope>NUCLEOTIDE SEQUENCE</scope>
    <source>
        <strain evidence="3">DFI.6.24</strain>
    </source>
</reference>
<dbReference type="Pfam" id="PF00534">
    <property type="entry name" value="Glycos_transf_1"/>
    <property type="match status" value="1"/>
</dbReference>
<accession>A0A2T3G1W6</accession>
<dbReference type="AlphaFoldDB" id="A0A2T3G1W6"/>
<feature type="domain" description="Glycosyltransferase subfamily 4-like N-terminal" evidence="2">
    <location>
        <begin position="51"/>
        <end position="159"/>
    </location>
</feature>
<dbReference type="Gene3D" id="3.40.50.2000">
    <property type="entry name" value="Glycogen Phosphorylase B"/>
    <property type="match status" value="2"/>
</dbReference>
<dbReference type="InterPro" id="IPR050194">
    <property type="entry name" value="Glycosyltransferase_grp1"/>
</dbReference>
<dbReference type="PANTHER" id="PTHR45947">
    <property type="entry name" value="SULFOQUINOVOSYL TRANSFERASE SQD2"/>
    <property type="match status" value="1"/>
</dbReference>
<sequence>MEKILLISNMYPSKKYKHYGVFVQNTASILKNNGYQVDVSALKKKDSNLGKLGGYLSFYIKSIFLCLFHRYDYLYAHYISHCALLIKIIKKLKPSIKVIVNVHGNDVVPEDAHDEKFIPLVKSTLPLIDLCIVPSSYYQKVMMEQYGLNEDKIKIFPSGGINFDVFKEIENAKEKLHLDPNKKCIGYIGRYEKRKGWEVFLKAISLLVNVEQYQIVMVGVGEDEEKANALIQEYHLENVIKKYPMQTQKELALFYSAIDIFCFPTYRKSDSLGLVGLEAMACGCIVIASNMAGPTSYIKNQENGFFFKPRDGKDLNQKIEDILSMNEHQIKEIKDHAYQTAKAYDVNDISQNLVDIFNGI</sequence>